<dbReference type="Proteomes" id="UP001501612">
    <property type="component" value="Unassembled WGS sequence"/>
</dbReference>
<organism evidence="4 5">
    <name type="scientific">Nocardioides lentus</name>
    <dbReference type="NCBI Taxonomy" id="338077"/>
    <lineage>
        <taxon>Bacteria</taxon>
        <taxon>Bacillati</taxon>
        <taxon>Actinomycetota</taxon>
        <taxon>Actinomycetes</taxon>
        <taxon>Propionibacteriales</taxon>
        <taxon>Nocardioidaceae</taxon>
        <taxon>Nocardioides</taxon>
    </lineage>
</organism>
<dbReference type="PROSITE" id="PS50977">
    <property type="entry name" value="HTH_TETR_2"/>
    <property type="match status" value="1"/>
</dbReference>
<dbReference type="RefSeq" id="WP_344007087.1">
    <property type="nucleotide sequence ID" value="NZ_BAAAMY010000005.1"/>
</dbReference>
<feature type="domain" description="HTH tetR-type" evidence="3">
    <location>
        <begin position="18"/>
        <end position="78"/>
    </location>
</feature>
<accession>A0ABN2PI64</accession>
<evidence type="ECO:0000256" key="1">
    <source>
        <dbReference type="ARBA" id="ARBA00023125"/>
    </source>
</evidence>
<dbReference type="Gene3D" id="1.10.357.10">
    <property type="entry name" value="Tetracycline Repressor, domain 2"/>
    <property type="match status" value="1"/>
</dbReference>
<dbReference type="Pfam" id="PF18556">
    <property type="entry name" value="TetR_C_35"/>
    <property type="match status" value="1"/>
</dbReference>
<sequence length="201" mass="20847">MTTTAADLRADGRARVREQLRDLALDVARATVLDRGWGAVRMGAVAAAVGTSRQTLHGEFGTKDDLGRALVERETGAFFAAVADRLEADPAEAPDAAVGAAAALALTMAHDNPLLQAVLGGADGDHGLLPLLTTRGEPLLSAGVELFGAWVRRRAPDLGPRLSGVLVESVVRLLVSHAVAPTGDVAAAADDLALLVRRLLR</sequence>
<evidence type="ECO:0000313" key="4">
    <source>
        <dbReference type="EMBL" id="GAA1920010.1"/>
    </source>
</evidence>
<reference evidence="4 5" key="1">
    <citation type="journal article" date="2019" name="Int. J. Syst. Evol. Microbiol.">
        <title>The Global Catalogue of Microorganisms (GCM) 10K type strain sequencing project: providing services to taxonomists for standard genome sequencing and annotation.</title>
        <authorList>
            <consortium name="The Broad Institute Genomics Platform"/>
            <consortium name="The Broad Institute Genome Sequencing Center for Infectious Disease"/>
            <person name="Wu L."/>
            <person name="Ma J."/>
        </authorList>
    </citation>
    <scope>NUCLEOTIDE SEQUENCE [LARGE SCALE GENOMIC DNA]</scope>
    <source>
        <strain evidence="4 5">JCM 14046</strain>
    </source>
</reference>
<evidence type="ECO:0000256" key="2">
    <source>
        <dbReference type="PROSITE-ProRule" id="PRU00335"/>
    </source>
</evidence>
<protein>
    <submittedName>
        <fullName evidence="4">TetR family transcriptional regulator</fullName>
    </submittedName>
</protein>
<dbReference type="Pfam" id="PF00440">
    <property type="entry name" value="TetR_N"/>
    <property type="match status" value="1"/>
</dbReference>
<dbReference type="SUPFAM" id="SSF46689">
    <property type="entry name" value="Homeodomain-like"/>
    <property type="match status" value="1"/>
</dbReference>
<dbReference type="InterPro" id="IPR009057">
    <property type="entry name" value="Homeodomain-like_sf"/>
</dbReference>
<dbReference type="EMBL" id="BAAAMY010000005">
    <property type="protein sequence ID" value="GAA1920010.1"/>
    <property type="molecule type" value="Genomic_DNA"/>
</dbReference>
<comment type="caution">
    <text evidence="4">The sequence shown here is derived from an EMBL/GenBank/DDBJ whole genome shotgun (WGS) entry which is preliminary data.</text>
</comment>
<evidence type="ECO:0000313" key="5">
    <source>
        <dbReference type="Proteomes" id="UP001501612"/>
    </source>
</evidence>
<evidence type="ECO:0000259" key="3">
    <source>
        <dbReference type="PROSITE" id="PS50977"/>
    </source>
</evidence>
<dbReference type="InterPro" id="IPR001647">
    <property type="entry name" value="HTH_TetR"/>
</dbReference>
<keyword evidence="5" id="KW-1185">Reference proteome</keyword>
<gene>
    <name evidence="4" type="ORF">GCM10009737_21930</name>
</gene>
<keyword evidence="1 2" id="KW-0238">DNA-binding</keyword>
<feature type="DNA-binding region" description="H-T-H motif" evidence="2">
    <location>
        <begin position="41"/>
        <end position="60"/>
    </location>
</feature>
<proteinExistence type="predicted"/>
<name>A0ABN2PI64_9ACTN</name>
<dbReference type="InterPro" id="IPR040611">
    <property type="entry name" value="AlkX_C"/>
</dbReference>